<sequence length="115" mass="12016">MKCDVVVVGPGTAGLVAAERLSRAGCSVRVPEARDRVGGRTLNADIGGGKIVEVGGQFIGPGQHTIGRIVTELGLATFGTHNEGAHLLELFRTGPVHTKETYLDIAEIMARRGAL</sequence>
<evidence type="ECO:0000256" key="1">
    <source>
        <dbReference type="ARBA" id="ARBA00005995"/>
    </source>
</evidence>
<protein>
    <submittedName>
        <fullName evidence="3">FAD-dependent oxidoreductase</fullName>
    </submittedName>
</protein>
<comment type="caution">
    <text evidence="3">The sequence shown here is derived from an EMBL/GenBank/DDBJ whole genome shotgun (WGS) entry which is preliminary data.</text>
</comment>
<comment type="similarity">
    <text evidence="1">Belongs to the flavin monoamine oxidase family.</text>
</comment>
<dbReference type="Gene3D" id="3.50.50.60">
    <property type="entry name" value="FAD/NAD(P)-binding domain"/>
    <property type="match status" value="1"/>
</dbReference>
<dbReference type="PANTHER" id="PTHR43563:SF1">
    <property type="entry name" value="AMINE OXIDASE [FLAVIN-CONTAINING] B"/>
    <property type="match status" value="1"/>
</dbReference>
<dbReference type="InterPro" id="IPR036188">
    <property type="entry name" value="FAD/NAD-bd_sf"/>
</dbReference>
<proteinExistence type="inferred from homology"/>
<dbReference type="RefSeq" id="WP_357983937.1">
    <property type="nucleotide sequence ID" value="NZ_JBFAIH010000018.1"/>
</dbReference>
<evidence type="ECO:0000313" key="3">
    <source>
        <dbReference type="EMBL" id="MEV0366271.1"/>
    </source>
</evidence>
<dbReference type="InterPro" id="IPR050703">
    <property type="entry name" value="Flavin_MAO"/>
</dbReference>
<dbReference type="PRINTS" id="PR00411">
    <property type="entry name" value="PNDRDTASEI"/>
</dbReference>
<evidence type="ECO:0000313" key="4">
    <source>
        <dbReference type="Proteomes" id="UP001551658"/>
    </source>
</evidence>
<feature type="domain" description="Amine oxidase" evidence="2">
    <location>
        <begin position="13"/>
        <end position="95"/>
    </location>
</feature>
<dbReference type="Gene3D" id="3.90.660.10">
    <property type="match status" value="1"/>
</dbReference>
<dbReference type="InterPro" id="IPR002937">
    <property type="entry name" value="Amino_oxidase"/>
</dbReference>
<accession>A0ABV3FF00</accession>
<name>A0ABV3FF00_9NOCA</name>
<dbReference type="PANTHER" id="PTHR43563">
    <property type="entry name" value="AMINE OXIDASE"/>
    <property type="match status" value="1"/>
</dbReference>
<reference evidence="3 4" key="1">
    <citation type="submission" date="2024-06" db="EMBL/GenBank/DDBJ databases">
        <title>The Natural Products Discovery Center: Release of the First 8490 Sequenced Strains for Exploring Actinobacteria Biosynthetic Diversity.</title>
        <authorList>
            <person name="Kalkreuter E."/>
            <person name="Kautsar S.A."/>
            <person name="Yang D."/>
            <person name="Bader C.D."/>
            <person name="Teijaro C.N."/>
            <person name="Fluegel L."/>
            <person name="Davis C.M."/>
            <person name="Simpson J.R."/>
            <person name="Lauterbach L."/>
            <person name="Steele A.D."/>
            <person name="Gui C."/>
            <person name="Meng S."/>
            <person name="Li G."/>
            <person name="Viehrig K."/>
            <person name="Ye F."/>
            <person name="Su P."/>
            <person name="Kiefer A.F."/>
            <person name="Nichols A."/>
            <person name="Cepeda A.J."/>
            <person name="Yan W."/>
            <person name="Fan B."/>
            <person name="Jiang Y."/>
            <person name="Adhikari A."/>
            <person name="Zheng C.-J."/>
            <person name="Schuster L."/>
            <person name="Cowan T.M."/>
            <person name="Smanski M.J."/>
            <person name="Chevrette M.G."/>
            <person name="De Carvalho L.P.S."/>
            <person name="Shen B."/>
        </authorList>
    </citation>
    <scope>NUCLEOTIDE SEQUENCE [LARGE SCALE GENOMIC DNA]</scope>
    <source>
        <strain evidence="3 4">NPDC050671</strain>
    </source>
</reference>
<organism evidence="3 4">
    <name type="scientific">Nocardia fusca</name>
    <dbReference type="NCBI Taxonomy" id="941183"/>
    <lineage>
        <taxon>Bacteria</taxon>
        <taxon>Bacillati</taxon>
        <taxon>Actinomycetota</taxon>
        <taxon>Actinomycetes</taxon>
        <taxon>Mycobacteriales</taxon>
        <taxon>Nocardiaceae</taxon>
        <taxon>Nocardia</taxon>
    </lineage>
</organism>
<dbReference type="SUPFAM" id="SSF51905">
    <property type="entry name" value="FAD/NAD(P)-binding domain"/>
    <property type="match status" value="1"/>
</dbReference>
<keyword evidence="4" id="KW-1185">Reference proteome</keyword>
<evidence type="ECO:0000259" key="2">
    <source>
        <dbReference type="Pfam" id="PF01593"/>
    </source>
</evidence>
<gene>
    <name evidence="3" type="ORF">AB0H72_26570</name>
</gene>
<dbReference type="Pfam" id="PF01593">
    <property type="entry name" value="Amino_oxidase"/>
    <property type="match status" value="1"/>
</dbReference>
<dbReference type="Proteomes" id="UP001551658">
    <property type="component" value="Unassembled WGS sequence"/>
</dbReference>
<dbReference type="EMBL" id="JBFAIH010000018">
    <property type="protein sequence ID" value="MEV0366271.1"/>
    <property type="molecule type" value="Genomic_DNA"/>
</dbReference>